<accession>A0ABQ2F1P3</accession>
<organism evidence="1 2">
    <name type="scientific">Deinococcus malanensis</name>
    <dbReference type="NCBI Taxonomy" id="1706855"/>
    <lineage>
        <taxon>Bacteria</taxon>
        <taxon>Thermotogati</taxon>
        <taxon>Deinococcota</taxon>
        <taxon>Deinococci</taxon>
        <taxon>Deinococcales</taxon>
        <taxon>Deinococcaceae</taxon>
        <taxon>Deinococcus</taxon>
    </lineage>
</organism>
<reference evidence="2" key="1">
    <citation type="journal article" date="2019" name="Int. J. Syst. Evol. Microbiol.">
        <title>The Global Catalogue of Microorganisms (GCM) 10K type strain sequencing project: providing services to taxonomists for standard genome sequencing and annotation.</title>
        <authorList>
            <consortium name="The Broad Institute Genomics Platform"/>
            <consortium name="The Broad Institute Genome Sequencing Center for Infectious Disease"/>
            <person name="Wu L."/>
            <person name="Ma J."/>
        </authorList>
    </citation>
    <scope>NUCLEOTIDE SEQUENCE [LARGE SCALE GENOMIC DNA]</scope>
    <source>
        <strain evidence="2">JCM 30331</strain>
    </source>
</reference>
<dbReference type="Proteomes" id="UP000647587">
    <property type="component" value="Unassembled WGS sequence"/>
</dbReference>
<proteinExistence type="predicted"/>
<protein>
    <recommendedName>
        <fullName evidence="3">DUF3293 domain-containing protein</fullName>
    </recommendedName>
</protein>
<dbReference type="EMBL" id="BMPP01000031">
    <property type="protein sequence ID" value="GGK42270.1"/>
    <property type="molecule type" value="Genomic_DNA"/>
</dbReference>
<name>A0ABQ2F1P3_9DEIO</name>
<evidence type="ECO:0008006" key="3">
    <source>
        <dbReference type="Google" id="ProtNLM"/>
    </source>
</evidence>
<keyword evidence="2" id="KW-1185">Reference proteome</keyword>
<evidence type="ECO:0000313" key="2">
    <source>
        <dbReference type="Proteomes" id="UP000647587"/>
    </source>
</evidence>
<sequence length="135" mass="14867">MDPLAQLTFGLAHLPEGAAVPGVLTMRRDDRSDWLDFSFSVQALARAYPDAGNALWDSGTGHAARNPQVRQVEDWLASLGRYIFTAVPFGLGLIGSESDLDGLDAFVQAEEIPDIRPVGYLWPEEHRVLYSPRTV</sequence>
<evidence type="ECO:0000313" key="1">
    <source>
        <dbReference type="EMBL" id="GGK42270.1"/>
    </source>
</evidence>
<comment type="caution">
    <text evidence="1">The sequence shown here is derived from an EMBL/GenBank/DDBJ whole genome shotgun (WGS) entry which is preliminary data.</text>
</comment>
<gene>
    <name evidence="1" type="ORF">GCM10008955_40020</name>
</gene>
<dbReference type="RefSeq" id="WP_189011955.1">
    <property type="nucleotide sequence ID" value="NZ_BMPP01000031.1"/>
</dbReference>